<reference evidence="3" key="1">
    <citation type="journal article" date="2023" name="BMC Genomics">
        <title>Chromosome-level genome assemblies of Cutaneotrichosporon spp. (Trichosporonales, Basidiomycota) reveal imbalanced evolution between nucleotide sequences and chromosome synteny.</title>
        <authorList>
            <person name="Kobayashi Y."/>
            <person name="Kayamori A."/>
            <person name="Aoki K."/>
            <person name="Shiwa Y."/>
            <person name="Matsutani M."/>
            <person name="Fujita N."/>
            <person name="Sugita T."/>
            <person name="Iwasaki W."/>
            <person name="Tanaka N."/>
            <person name="Takashima M."/>
        </authorList>
    </citation>
    <scope>NUCLEOTIDE SEQUENCE</scope>
    <source>
        <strain evidence="3">HIS016</strain>
    </source>
</reference>
<dbReference type="PANTHER" id="PTHR43792:SF16">
    <property type="entry name" value="N-ACETYLTRANSFERASE DOMAIN-CONTAINING PROTEIN"/>
    <property type="match status" value="1"/>
</dbReference>
<dbReference type="InterPro" id="IPR000182">
    <property type="entry name" value="GNAT_dom"/>
</dbReference>
<sequence length="269" mass="29058">MPDRSPAYAAALAASLHWDSARDEPYLQPPSFPDLRLVPYRPGIAGDLVTLFNHPPVGERLFVLPYPMSSAFAEQMLSDTLAKQAPILATLRARRAERTLRDSGEGQDEKVQVHAPVWPFKALWSEAEGRVVGDVFLWPNAEPLQVAGCEGVTGSGGAGRPGEEGEAGEGSEATNDETTDQHPQWTVGYVLEPALYGRGVMSEVLGCVLEGWVRPEMGVRVAASIAVDNAASAAVAVRNGFVYSREEGTEWPKEKGGGVRYHGLYTWPS</sequence>
<organism evidence="3 4">
    <name type="scientific">Cutaneotrichosporon spelunceum</name>
    <dbReference type="NCBI Taxonomy" id="1672016"/>
    <lineage>
        <taxon>Eukaryota</taxon>
        <taxon>Fungi</taxon>
        <taxon>Dikarya</taxon>
        <taxon>Basidiomycota</taxon>
        <taxon>Agaricomycotina</taxon>
        <taxon>Tremellomycetes</taxon>
        <taxon>Trichosporonales</taxon>
        <taxon>Trichosporonaceae</taxon>
        <taxon>Cutaneotrichosporon</taxon>
    </lineage>
</organism>
<protein>
    <recommendedName>
        <fullName evidence="2">N-acetyltransferase domain-containing protein</fullName>
    </recommendedName>
</protein>
<evidence type="ECO:0000313" key="4">
    <source>
        <dbReference type="Proteomes" id="UP001222932"/>
    </source>
</evidence>
<dbReference type="GO" id="GO:0016747">
    <property type="term" value="F:acyltransferase activity, transferring groups other than amino-acyl groups"/>
    <property type="evidence" value="ECO:0007669"/>
    <property type="project" value="InterPro"/>
</dbReference>
<feature type="compositionally biased region" description="Gly residues" evidence="1">
    <location>
        <begin position="151"/>
        <end position="160"/>
    </location>
</feature>
<dbReference type="Pfam" id="PF13302">
    <property type="entry name" value="Acetyltransf_3"/>
    <property type="match status" value="1"/>
</dbReference>
<evidence type="ECO:0000313" key="3">
    <source>
        <dbReference type="EMBL" id="GMK56871.1"/>
    </source>
</evidence>
<comment type="caution">
    <text evidence="3">The sequence shown here is derived from an EMBL/GenBank/DDBJ whole genome shotgun (WGS) entry which is preliminary data.</text>
</comment>
<keyword evidence="4" id="KW-1185">Reference proteome</keyword>
<name>A0AAD3YBD0_9TREE</name>
<proteinExistence type="predicted"/>
<feature type="compositionally biased region" description="Acidic residues" evidence="1">
    <location>
        <begin position="164"/>
        <end position="178"/>
    </location>
</feature>
<feature type="domain" description="N-acetyltransferase" evidence="2">
    <location>
        <begin position="181"/>
        <end position="242"/>
    </location>
</feature>
<evidence type="ECO:0000259" key="2">
    <source>
        <dbReference type="Pfam" id="PF13302"/>
    </source>
</evidence>
<dbReference type="InterPro" id="IPR016181">
    <property type="entry name" value="Acyl_CoA_acyltransferase"/>
</dbReference>
<dbReference type="Gene3D" id="3.40.630.30">
    <property type="match status" value="1"/>
</dbReference>
<reference evidence="3" key="2">
    <citation type="submission" date="2023-06" db="EMBL/GenBank/DDBJ databases">
        <authorList>
            <person name="Kobayashi Y."/>
            <person name="Kayamori A."/>
            <person name="Aoki K."/>
            <person name="Shiwa Y."/>
            <person name="Fujita N."/>
            <person name="Sugita T."/>
            <person name="Iwasaki W."/>
            <person name="Tanaka N."/>
            <person name="Takashima M."/>
        </authorList>
    </citation>
    <scope>NUCLEOTIDE SEQUENCE</scope>
    <source>
        <strain evidence="3">HIS016</strain>
    </source>
</reference>
<dbReference type="Proteomes" id="UP001222932">
    <property type="component" value="Unassembled WGS sequence"/>
</dbReference>
<dbReference type="InterPro" id="IPR051531">
    <property type="entry name" value="N-acetyltransferase"/>
</dbReference>
<dbReference type="PANTHER" id="PTHR43792">
    <property type="entry name" value="GNAT FAMILY, PUTATIVE (AFU_ORTHOLOGUE AFUA_3G00765)-RELATED-RELATED"/>
    <property type="match status" value="1"/>
</dbReference>
<accession>A0AAD3YBD0</accession>
<gene>
    <name evidence="3" type="ORF">CspeluHIS016_0307110</name>
</gene>
<dbReference type="EMBL" id="BTCM01000003">
    <property type="protein sequence ID" value="GMK56871.1"/>
    <property type="molecule type" value="Genomic_DNA"/>
</dbReference>
<feature type="region of interest" description="Disordered" evidence="1">
    <location>
        <begin position="150"/>
        <end position="181"/>
    </location>
</feature>
<evidence type="ECO:0000256" key="1">
    <source>
        <dbReference type="SAM" id="MobiDB-lite"/>
    </source>
</evidence>
<dbReference type="SUPFAM" id="SSF55729">
    <property type="entry name" value="Acyl-CoA N-acyltransferases (Nat)"/>
    <property type="match status" value="1"/>
</dbReference>
<dbReference type="AlphaFoldDB" id="A0AAD3YBD0"/>